<keyword evidence="2 5" id="KW-0808">Transferase</keyword>
<keyword evidence="8" id="KW-1185">Reference proteome</keyword>
<evidence type="ECO:0000256" key="5">
    <source>
        <dbReference type="RuleBase" id="RU003801"/>
    </source>
</evidence>
<sequence length="581" mass="65816">MYQFQDSLPKLPLPTLDATCKLYLEIVAPLLSEQELEQTRKAVEEFQQGSGQKLQKQLEIIARSTDTSYVHDYREESFAEYRGPLMINKNFGGVLTPVSKPELPQARLAATWIVDTLKFYLKIKHRELEVDRDSPRNGNQPMCMIQYDNLFAWDRIPGVKRDRMLHSPERENVVVMRHNAFYSIQPLEGDKIKSVAEIEAQLNWILENTKPGEPAIGGMTAMNRTPWAVVRQGIAASADKNAQSLGLLDSALFVICLDDTAPTDWETASQNMLHGDGCNRWFDKPLQLIFTENGYSGLNVEHVGIDGFVILRYLYEVNKERKENKGEANNDGDASTPFEVPTKLLWELNPELLGEINQTTTEIKDFVAQHETKVLDFQDFGRNFIKNNRLSPDGVVQLAMQIAYFRLHNKIACVYESVHTRRFHYGRTEAMRSVTPESMELIRTFIEGDSGKAKYTALKNAVNAHVSRQKDCQQGYGVDRHFAALLRLARAQGITPKLFQDKAYTVLIESVICTSSLAAGMGIDLFCFGQVVDNGYGLGYIINPESIIVNVVSKYQQTGEYIELLRQTFCDLKELMVEFAG</sequence>
<dbReference type="InterPro" id="IPR023213">
    <property type="entry name" value="CAT-like_dom_sf"/>
</dbReference>
<feature type="active site" description="Proton acceptor" evidence="4">
    <location>
        <position position="302"/>
    </location>
</feature>
<dbReference type="RefSeq" id="WP_027845245.1">
    <property type="nucleotide sequence ID" value="NZ_LMTZ01000102.1"/>
</dbReference>
<proteinExistence type="inferred from homology"/>
<gene>
    <name evidence="7" type="ORF">BC008_23200</name>
</gene>
<evidence type="ECO:0000313" key="7">
    <source>
        <dbReference type="EMBL" id="KST65888.1"/>
    </source>
</evidence>
<dbReference type="InterPro" id="IPR042231">
    <property type="entry name" value="Cho/carn_acyl_trans_2"/>
</dbReference>
<accession>A0A0V7ZML7</accession>
<dbReference type="AlphaFoldDB" id="A0A0V7ZML7"/>
<evidence type="ECO:0000313" key="8">
    <source>
        <dbReference type="Proteomes" id="UP000053372"/>
    </source>
</evidence>
<dbReference type="SUPFAM" id="SSF52777">
    <property type="entry name" value="CoA-dependent acyltransferases"/>
    <property type="match status" value="2"/>
</dbReference>
<protein>
    <recommendedName>
        <fullName evidence="6">Choline/carnitine acyltransferase domain-containing protein</fullName>
    </recommendedName>
</protein>
<name>A0A0V7ZML7_9CYAN</name>
<evidence type="ECO:0000256" key="1">
    <source>
        <dbReference type="ARBA" id="ARBA00005232"/>
    </source>
</evidence>
<comment type="similarity">
    <text evidence="1 5">Belongs to the carnitine/choline acetyltransferase family.</text>
</comment>
<evidence type="ECO:0000256" key="3">
    <source>
        <dbReference type="ARBA" id="ARBA00023315"/>
    </source>
</evidence>
<dbReference type="PROSITE" id="PS00440">
    <property type="entry name" value="ACYLTRANSF_C_2"/>
    <property type="match status" value="1"/>
</dbReference>
<organism evidence="7 8">
    <name type="scientific">Mastigocoleus testarum BC008</name>
    <dbReference type="NCBI Taxonomy" id="371196"/>
    <lineage>
        <taxon>Bacteria</taxon>
        <taxon>Bacillati</taxon>
        <taxon>Cyanobacteriota</taxon>
        <taxon>Cyanophyceae</taxon>
        <taxon>Nostocales</taxon>
        <taxon>Hapalosiphonaceae</taxon>
        <taxon>Mastigocoleus</taxon>
    </lineage>
</organism>
<comment type="caution">
    <text evidence="7">The sequence shown here is derived from an EMBL/GenBank/DDBJ whole genome shotgun (WGS) entry which is preliminary data.</text>
</comment>
<dbReference type="OrthoDB" id="1456at2"/>
<dbReference type="InterPro" id="IPR000542">
    <property type="entry name" value="Carn_acyl_trans"/>
</dbReference>
<reference evidence="7 8" key="1">
    <citation type="journal article" date="2015" name="Genome Announc.">
        <title>Draft Genome of the Euendolithic (true boring) Cyanobacterium Mastigocoleus testarum strain BC008.</title>
        <authorList>
            <person name="Guida B.S."/>
            <person name="Garcia-Pichel F."/>
        </authorList>
    </citation>
    <scope>NUCLEOTIDE SEQUENCE [LARGE SCALE GENOMIC DNA]</scope>
    <source>
        <strain evidence="7 8">BC008</strain>
    </source>
</reference>
<evidence type="ECO:0000256" key="4">
    <source>
        <dbReference type="PIRSR" id="PIRSR600542-1"/>
    </source>
</evidence>
<dbReference type="Proteomes" id="UP000053372">
    <property type="component" value="Unassembled WGS sequence"/>
</dbReference>
<dbReference type="InterPro" id="IPR039551">
    <property type="entry name" value="Cho/carn_acyl_trans"/>
</dbReference>
<dbReference type="Pfam" id="PF00755">
    <property type="entry name" value="Carn_acyltransf"/>
    <property type="match status" value="1"/>
</dbReference>
<feature type="domain" description="Choline/carnitine acyltransferase" evidence="6">
    <location>
        <begin position="11"/>
        <end position="565"/>
    </location>
</feature>
<dbReference type="PANTHER" id="PTHR22589">
    <property type="entry name" value="CARNITINE O-ACYLTRANSFERASE"/>
    <property type="match status" value="1"/>
</dbReference>
<evidence type="ECO:0000256" key="2">
    <source>
        <dbReference type="ARBA" id="ARBA00022679"/>
    </source>
</evidence>
<keyword evidence="3 5" id="KW-0012">Acyltransferase</keyword>
<evidence type="ECO:0000259" key="6">
    <source>
        <dbReference type="Pfam" id="PF00755"/>
    </source>
</evidence>
<dbReference type="GO" id="GO:0016746">
    <property type="term" value="F:acyltransferase activity"/>
    <property type="evidence" value="ECO:0007669"/>
    <property type="project" value="UniProtKB-KW"/>
</dbReference>
<dbReference type="Gene3D" id="3.30.559.10">
    <property type="entry name" value="Chloramphenicol acetyltransferase-like domain"/>
    <property type="match status" value="1"/>
</dbReference>
<dbReference type="Gene3D" id="3.30.559.70">
    <property type="entry name" value="Choline/Carnitine o-acyltransferase, domain 2"/>
    <property type="match status" value="1"/>
</dbReference>
<dbReference type="EMBL" id="LMTZ01000102">
    <property type="protein sequence ID" value="KST65888.1"/>
    <property type="molecule type" value="Genomic_DNA"/>
</dbReference>